<evidence type="ECO:0000256" key="3">
    <source>
        <dbReference type="ARBA" id="ARBA00022777"/>
    </source>
</evidence>
<dbReference type="EMBL" id="BAAABM010000009">
    <property type="protein sequence ID" value="GAA0326155.1"/>
    <property type="molecule type" value="Genomic_DNA"/>
</dbReference>
<feature type="transmembrane region" description="Helical" evidence="6">
    <location>
        <begin position="369"/>
        <end position="392"/>
    </location>
</feature>
<dbReference type="PROSITE" id="PS50011">
    <property type="entry name" value="PROTEIN_KINASE_DOM"/>
    <property type="match status" value="1"/>
</dbReference>
<dbReference type="Pfam" id="PF00069">
    <property type="entry name" value="Pkinase"/>
    <property type="match status" value="1"/>
</dbReference>
<feature type="domain" description="Protein kinase" evidence="7">
    <location>
        <begin position="18"/>
        <end position="267"/>
    </location>
</feature>
<dbReference type="Gene3D" id="1.10.510.10">
    <property type="entry name" value="Transferase(Phosphotransferase) domain 1"/>
    <property type="match status" value="1"/>
</dbReference>
<dbReference type="Gene3D" id="3.30.200.20">
    <property type="entry name" value="Phosphorylase Kinase, domain 1"/>
    <property type="match status" value="1"/>
</dbReference>
<dbReference type="PANTHER" id="PTHR43289">
    <property type="entry name" value="MITOGEN-ACTIVATED PROTEIN KINASE KINASE KINASE 20-RELATED"/>
    <property type="match status" value="1"/>
</dbReference>
<keyword evidence="1" id="KW-0808">Transferase</keyword>
<comment type="caution">
    <text evidence="8">The sequence shown here is derived from an EMBL/GenBank/DDBJ whole genome shotgun (WGS) entry which is preliminary data.</text>
</comment>
<keyword evidence="2" id="KW-0547">Nucleotide-binding</keyword>
<dbReference type="RefSeq" id="WP_252800465.1">
    <property type="nucleotide sequence ID" value="NZ_BAAABM010000009.1"/>
</dbReference>
<feature type="compositionally biased region" description="Gly residues" evidence="5">
    <location>
        <begin position="344"/>
        <end position="354"/>
    </location>
</feature>
<evidence type="ECO:0000256" key="1">
    <source>
        <dbReference type="ARBA" id="ARBA00022679"/>
    </source>
</evidence>
<gene>
    <name evidence="8" type="ORF">GCM10010151_15140</name>
</gene>
<keyword evidence="9" id="KW-1185">Reference proteome</keyword>
<dbReference type="PROSITE" id="PS00108">
    <property type="entry name" value="PROTEIN_KINASE_ST"/>
    <property type="match status" value="1"/>
</dbReference>
<evidence type="ECO:0000256" key="6">
    <source>
        <dbReference type="SAM" id="Phobius"/>
    </source>
</evidence>
<organism evidence="8 9">
    <name type="scientific">Actinoallomurus spadix</name>
    <dbReference type="NCBI Taxonomy" id="79912"/>
    <lineage>
        <taxon>Bacteria</taxon>
        <taxon>Bacillati</taxon>
        <taxon>Actinomycetota</taxon>
        <taxon>Actinomycetes</taxon>
        <taxon>Streptosporangiales</taxon>
        <taxon>Thermomonosporaceae</taxon>
        <taxon>Actinoallomurus</taxon>
    </lineage>
</organism>
<feature type="compositionally biased region" description="Low complexity" evidence="5">
    <location>
        <begin position="270"/>
        <end position="285"/>
    </location>
</feature>
<keyword evidence="6" id="KW-0472">Membrane</keyword>
<evidence type="ECO:0000256" key="5">
    <source>
        <dbReference type="SAM" id="MobiDB-lite"/>
    </source>
</evidence>
<sequence length="572" mass="59200">MPSLQPLTAQDPTEVGGHRLLGRLGEGGQGVVCLGESPSGERVAVKLLRSAGDARDRRYFAKELAAARKVDPFCTARILAADVEGEVPYIVSEFIDGPSLRQVVGDGAPLRGSALQRLAIGTATALVAIHQAGVVHRDFKPANVLMGPDGPRVIDFGVAHVVDATISGHITGTPAFMAPEQLRNKPPGRAADMFAWGGTIVYAATGRAPFGQDHLGAVVSRIQHAAPDLGDLQGPLREIAAACLDKDPARRPSARQALAWLLGEEPLPPSGQGLLSGQASSPGQGTSPDPAPFSGQGSFSGRGSSSGQGTVPGVAGPTARWAPGTPPGVPGTAPPVTMPAAGPYGPGTGSYGPAGGPPAPRPRPGGRTALLVGAGAAVVAALVAVTVTLAPWKTGTGGTRTPSPTPTPRNLTWFDSLGLPMRSGWTVAETESGTHVLTGPCTDPKASFFRTPCNGFWVMGAKQINTAAHGFGSYLAGKQMYYPASDVEPCPAFPADFIVTPDKPVVTEQRQIGGRPATYSEYAVNCAEQNGAHRTTSGYTEREWYVADRQILVIDVTSDPDLPEVLAKASWR</sequence>
<accession>A0ABP3FXT4</accession>
<feature type="region of interest" description="Disordered" evidence="5">
    <location>
        <begin position="264"/>
        <end position="367"/>
    </location>
</feature>
<dbReference type="InterPro" id="IPR008271">
    <property type="entry name" value="Ser/Thr_kinase_AS"/>
</dbReference>
<dbReference type="InterPro" id="IPR000719">
    <property type="entry name" value="Prot_kinase_dom"/>
</dbReference>
<dbReference type="PANTHER" id="PTHR43289:SF34">
    <property type="entry name" value="SERINE_THREONINE-PROTEIN KINASE YBDM-RELATED"/>
    <property type="match status" value="1"/>
</dbReference>
<feature type="compositionally biased region" description="Pro residues" evidence="5">
    <location>
        <begin position="324"/>
        <end position="337"/>
    </location>
</feature>
<keyword evidence="6" id="KW-1133">Transmembrane helix</keyword>
<evidence type="ECO:0000313" key="9">
    <source>
        <dbReference type="Proteomes" id="UP001501822"/>
    </source>
</evidence>
<dbReference type="SUPFAM" id="SSF56112">
    <property type="entry name" value="Protein kinase-like (PK-like)"/>
    <property type="match status" value="1"/>
</dbReference>
<dbReference type="Proteomes" id="UP001501822">
    <property type="component" value="Unassembled WGS sequence"/>
</dbReference>
<evidence type="ECO:0000313" key="8">
    <source>
        <dbReference type="EMBL" id="GAA0326155.1"/>
    </source>
</evidence>
<proteinExistence type="predicted"/>
<evidence type="ECO:0000256" key="2">
    <source>
        <dbReference type="ARBA" id="ARBA00022741"/>
    </source>
</evidence>
<dbReference type="InterPro" id="IPR011009">
    <property type="entry name" value="Kinase-like_dom_sf"/>
</dbReference>
<keyword evidence="6" id="KW-0812">Transmembrane</keyword>
<keyword evidence="3" id="KW-0418">Kinase</keyword>
<name>A0ABP3FXT4_9ACTN</name>
<evidence type="ECO:0000259" key="7">
    <source>
        <dbReference type="PROSITE" id="PS50011"/>
    </source>
</evidence>
<dbReference type="CDD" id="cd14014">
    <property type="entry name" value="STKc_PknB_like"/>
    <property type="match status" value="1"/>
</dbReference>
<reference evidence="9" key="1">
    <citation type="journal article" date="2019" name="Int. J. Syst. Evol. Microbiol.">
        <title>The Global Catalogue of Microorganisms (GCM) 10K type strain sequencing project: providing services to taxonomists for standard genome sequencing and annotation.</title>
        <authorList>
            <consortium name="The Broad Institute Genomics Platform"/>
            <consortium name="The Broad Institute Genome Sequencing Center for Infectious Disease"/>
            <person name="Wu L."/>
            <person name="Ma J."/>
        </authorList>
    </citation>
    <scope>NUCLEOTIDE SEQUENCE [LARGE SCALE GENOMIC DNA]</scope>
    <source>
        <strain evidence="9">JCM 3146</strain>
    </source>
</reference>
<keyword evidence="4" id="KW-0067">ATP-binding</keyword>
<evidence type="ECO:0000256" key="4">
    <source>
        <dbReference type="ARBA" id="ARBA00022840"/>
    </source>
</evidence>
<protein>
    <recommendedName>
        <fullName evidence="7">Protein kinase domain-containing protein</fullName>
    </recommendedName>
</protein>